<name>A0ABP8R1M4_9ACTN</name>
<dbReference type="RefSeq" id="WP_345474007.1">
    <property type="nucleotide sequence ID" value="NZ_BAABHF010000050.1"/>
</dbReference>
<protein>
    <submittedName>
        <fullName evidence="3">Uncharacterized protein</fullName>
    </submittedName>
</protein>
<dbReference type="SUPFAM" id="SSF82607">
    <property type="entry name" value="YbaB-like"/>
    <property type="match status" value="1"/>
</dbReference>
<dbReference type="Gene3D" id="3.30.1310.10">
    <property type="entry name" value="Nucleoid-associated protein YbaB-like domain"/>
    <property type="match status" value="1"/>
</dbReference>
<evidence type="ECO:0000256" key="1">
    <source>
        <dbReference type="SAM" id="Coils"/>
    </source>
</evidence>
<accession>A0ABP8R1M4</accession>
<dbReference type="Pfam" id="PF02575">
    <property type="entry name" value="YbaB_DNA_bd"/>
    <property type="match status" value="1"/>
</dbReference>
<organism evidence="3 4">
    <name type="scientific">Actinoallomurus oryzae</name>
    <dbReference type="NCBI Taxonomy" id="502180"/>
    <lineage>
        <taxon>Bacteria</taxon>
        <taxon>Bacillati</taxon>
        <taxon>Actinomycetota</taxon>
        <taxon>Actinomycetes</taxon>
        <taxon>Streptosporangiales</taxon>
        <taxon>Thermomonosporaceae</taxon>
        <taxon>Actinoallomurus</taxon>
    </lineage>
</organism>
<evidence type="ECO:0000256" key="2">
    <source>
        <dbReference type="SAM" id="MobiDB-lite"/>
    </source>
</evidence>
<sequence>MAGRSRTDTGDAPANGHGESKGGIVRVTVAADGLVESVELAPKARRLDAHIIADHFKQAMRAAQLDRAKQLEDARQATDAEEKALEKKLAEINDEYTRQLEACDRMMHDIVRAMGD</sequence>
<dbReference type="Proteomes" id="UP001500503">
    <property type="component" value="Unassembled WGS sequence"/>
</dbReference>
<evidence type="ECO:0000313" key="4">
    <source>
        <dbReference type="Proteomes" id="UP001500503"/>
    </source>
</evidence>
<reference evidence="4" key="1">
    <citation type="journal article" date="2019" name="Int. J. Syst. Evol. Microbiol.">
        <title>The Global Catalogue of Microorganisms (GCM) 10K type strain sequencing project: providing services to taxonomists for standard genome sequencing and annotation.</title>
        <authorList>
            <consortium name="The Broad Institute Genomics Platform"/>
            <consortium name="The Broad Institute Genome Sequencing Center for Infectious Disease"/>
            <person name="Wu L."/>
            <person name="Ma J."/>
        </authorList>
    </citation>
    <scope>NUCLEOTIDE SEQUENCE [LARGE SCALE GENOMIC DNA]</scope>
    <source>
        <strain evidence="4">JCM 17933</strain>
    </source>
</reference>
<gene>
    <name evidence="3" type="ORF">GCM10023191_085810</name>
</gene>
<keyword evidence="4" id="KW-1185">Reference proteome</keyword>
<evidence type="ECO:0000313" key="3">
    <source>
        <dbReference type="EMBL" id="GAA4515683.1"/>
    </source>
</evidence>
<comment type="caution">
    <text evidence="3">The sequence shown here is derived from an EMBL/GenBank/DDBJ whole genome shotgun (WGS) entry which is preliminary data.</text>
</comment>
<dbReference type="EMBL" id="BAABHF010000050">
    <property type="protein sequence ID" value="GAA4515683.1"/>
    <property type="molecule type" value="Genomic_DNA"/>
</dbReference>
<keyword evidence="1" id="KW-0175">Coiled coil</keyword>
<proteinExistence type="predicted"/>
<dbReference type="InterPro" id="IPR004401">
    <property type="entry name" value="YbaB/EbfC"/>
</dbReference>
<feature type="coiled-coil region" evidence="1">
    <location>
        <begin position="68"/>
        <end position="102"/>
    </location>
</feature>
<feature type="region of interest" description="Disordered" evidence="2">
    <location>
        <begin position="1"/>
        <end position="23"/>
    </location>
</feature>
<dbReference type="InterPro" id="IPR036894">
    <property type="entry name" value="YbaB-like_sf"/>
</dbReference>